<sequence length="487" mass="55035">MFVEELLPQRDQLLQDYEAGLAQRIDTSDSSEAPTPTPENDPPASSPIANGHLPPQPQPADPTQTSPSASGPEVIEIIASPAESAASPTFSVDDDDDYTFDSNDIQDEEQVDMLEGRMGFWGAMDDHEVEGLIRDQYQDVSKDEPTLLYYPSLHYYRQMSARFFRARILPNLFILVVVCFSVSTLLTMFYSSRAQLLQNGYCDSAFQQYRLTSDVSFIDPMPKCIPCPDHASCRDGQLMCDPLYLPHRSLTNRLVNLFYPLASTCQKNKLLDQSVTNVEAKILRLLARIQGEAMCRQSWSLRTPSNPDSLVRTDARYIRNAIQSDPPSDNSNIKQLEQEYVVNQAWDLVLNNPNVFVENTNGTIYVSTDKVSYSLGCLSRHYLWKFSTPLIILASTFAGYLYVYCQNQLSKEVSKTVTEVIDHLESLRQDPKNPSGSSVVSLRAKFMDQRHPKIWQQAALQLRSHPKIHRGIITEHGDPVEYYELAA</sequence>
<evidence type="ECO:0000256" key="1">
    <source>
        <dbReference type="ARBA" id="ARBA00004126"/>
    </source>
</evidence>
<evidence type="ECO:0000256" key="2">
    <source>
        <dbReference type="ARBA" id="ARBA00022692"/>
    </source>
</evidence>
<comment type="caution">
    <text evidence="9">The sequence shown here is derived from an EMBL/GenBank/DDBJ whole genome shotgun (WGS) entry which is preliminary data.</text>
</comment>
<feature type="domain" description="Man1/Src1-like C-terminal" evidence="8">
    <location>
        <begin position="184"/>
        <end position="484"/>
    </location>
</feature>
<dbReference type="InterPro" id="IPR018996">
    <property type="entry name" value="Man1/Src1-like_C"/>
</dbReference>
<gene>
    <name evidence="9" type="ORF">DM01DRAFT_1342543</name>
</gene>
<dbReference type="GO" id="GO:0034399">
    <property type="term" value="C:nuclear periphery"/>
    <property type="evidence" value="ECO:0007669"/>
    <property type="project" value="TreeGrafter"/>
</dbReference>
<dbReference type="AlphaFoldDB" id="A0A1X2GU66"/>
<dbReference type="GO" id="GO:0003682">
    <property type="term" value="F:chromatin binding"/>
    <property type="evidence" value="ECO:0007669"/>
    <property type="project" value="InterPro"/>
</dbReference>
<proteinExistence type="predicted"/>
<keyword evidence="3 7" id="KW-1133">Transmembrane helix</keyword>
<organism evidence="9 10">
    <name type="scientific">Hesseltinella vesiculosa</name>
    <dbReference type="NCBI Taxonomy" id="101127"/>
    <lineage>
        <taxon>Eukaryota</taxon>
        <taxon>Fungi</taxon>
        <taxon>Fungi incertae sedis</taxon>
        <taxon>Mucoromycota</taxon>
        <taxon>Mucoromycotina</taxon>
        <taxon>Mucoromycetes</taxon>
        <taxon>Mucorales</taxon>
        <taxon>Cunninghamellaceae</taxon>
        <taxon>Hesseltinella</taxon>
    </lineage>
</organism>
<evidence type="ECO:0000256" key="4">
    <source>
        <dbReference type="ARBA" id="ARBA00023136"/>
    </source>
</evidence>
<keyword evidence="4 7" id="KW-0472">Membrane</keyword>
<comment type="subcellular location">
    <subcellularLocation>
        <location evidence="1">Nucleus membrane</location>
    </subcellularLocation>
</comment>
<dbReference type="GO" id="GO:0005637">
    <property type="term" value="C:nuclear inner membrane"/>
    <property type="evidence" value="ECO:0007669"/>
    <property type="project" value="InterPro"/>
</dbReference>
<dbReference type="STRING" id="101127.A0A1X2GU66"/>
<protein>
    <recommendedName>
        <fullName evidence="8">Man1/Src1-like C-terminal domain-containing protein</fullName>
    </recommendedName>
</protein>
<feature type="compositionally biased region" description="Low complexity" evidence="6">
    <location>
        <begin position="61"/>
        <end position="71"/>
    </location>
</feature>
<keyword evidence="2 7" id="KW-0812">Transmembrane</keyword>
<dbReference type="Pfam" id="PF09402">
    <property type="entry name" value="MSC"/>
    <property type="match status" value="1"/>
</dbReference>
<evidence type="ECO:0000256" key="3">
    <source>
        <dbReference type="ARBA" id="ARBA00022989"/>
    </source>
</evidence>
<dbReference type="GO" id="GO:0005783">
    <property type="term" value="C:endoplasmic reticulum"/>
    <property type="evidence" value="ECO:0007669"/>
    <property type="project" value="TreeGrafter"/>
</dbReference>
<accession>A0A1X2GU66</accession>
<dbReference type="InterPro" id="IPR044780">
    <property type="entry name" value="Heh2/Src1"/>
</dbReference>
<keyword evidence="5" id="KW-0539">Nucleus</keyword>
<dbReference type="Proteomes" id="UP000242146">
    <property type="component" value="Unassembled WGS sequence"/>
</dbReference>
<feature type="region of interest" description="Disordered" evidence="6">
    <location>
        <begin position="14"/>
        <end position="71"/>
    </location>
</feature>
<dbReference type="OrthoDB" id="2503928at2759"/>
<evidence type="ECO:0000256" key="7">
    <source>
        <dbReference type="SAM" id="Phobius"/>
    </source>
</evidence>
<evidence type="ECO:0000256" key="6">
    <source>
        <dbReference type="SAM" id="MobiDB-lite"/>
    </source>
</evidence>
<name>A0A1X2GU66_9FUNG</name>
<feature type="compositionally biased region" description="Pro residues" evidence="6">
    <location>
        <begin position="35"/>
        <end position="45"/>
    </location>
</feature>
<keyword evidence="10" id="KW-1185">Reference proteome</keyword>
<dbReference type="GO" id="GO:0071763">
    <property type="term" value="P:nuclear membrane organization"/>
    <property type="evidence" value="ECO:0007669"/>
    <property type="project" value="TreeGrafter"/>
</dbReference>
<evidence type="ECO:0000313" key="9">
    <source>
        <dbReference type="EMBL" id="ORX61574.1"/>
    </source>
</evidence>
<evidence type="ECO:0000313" key="10">
    <source>
        <dbReference type="Proteomes" id="UP000242146"/>
    </source>
</evidence>
<reference evidence="9 10" key="1">
    <citation type="submission" date="2016-07" db="EMBL/GenBank/DDBJ databases">
        <title>Pervasive Adenine N6-methylation of Active Genes in Fungi.</title>
        <authorList>
            <consortium name="DOE Joint Genome Institute"/>
            <person name="Mondo S.J."/>
            <person name="Dannebaum R.O."/>
            <person name="Kuo R.C."/>
            <person name="Labutti K."/>
            <person name="Haridas S."/>
            <person name="Kuo A."/>
            <person name="Salamov A."/>
            <person name="Ahrendt S.R."/>
            <person name="Lipzen A."/>
            <person name="Sullivan W."/>
            <person name="Andreopoulos W.B."/>
            <person name="Clum A."/>
            <person name="Lindquist E."/>
            <person name="Daum C."/>
            <person name="Ramamoorthy G.K."/>
            <person name="Gryganskyi A."/>
            <person name="Culley D."/>
            <person name="Magnuson J.K."/>
            <person name="James T.Y."/>
            <person name="O'Malley M.A."/>
            <person name="Stajich J.E."/>
            <person name="Spatafora J.W."/>
            <person name="Visel A."/>
            <person name="Grigoriev I.V."/>
        </authorList>
    </citation>
    <scope>NUCLEOTIDE SEQUENCE [LARGE SCALE GENOMIC DNA]</scope>
    <source>
        <strain evidence="9 10">NRRL 3301</strain>
    </source>
</reference>
<evidence type="ECO:0000259" key="8">
    <source>
        <dbReference type="Pfam" id="PF09402"/>
    </source>
</evidence>
<dbReference type="EMBL" id="MCGT01000003">
    <property type="protein sequence ID" value="ORX61574.1"/>
    <property type="molecule type" value="Genomic_DNA"/>
</dbReference>
<dbReference type="PANTHER" id="PTHR47808">
    <property type="entry name" value="INNER NUCLEAR MEMBRANE PROTEIN HEH2-RELATED"/>
    <property type="match status" value="1"/>
</dbReference>
<evidence type="ECO:0000256" key="5">
    <source>
        <dbReference type="ARBA" id="ARBA00023242"/>
    </source>
</evidence>
<feature type="transmembrane region" description="Helical" evidence="7">
    <location>
        <begin position="168"/>
        <end position="190"/>
    </location>
</feature>
<dbReference type="PANTHER" id="PTHR47808:SF2">
    <property type="entry name" value="LEM DOMAIN-CONTAINING PROTEIN 2"/>
    <property type="match status" value="1"/>
</dbReference>